<organism evidence="4 5">
    <name type="scientific">Leptonema illini</name>
    <dbReference type="NCBI Taxonomy" id="183"/>
    <lineage>
        <taxon>Bacteria</taxon>
        <taxon>Pseudomonadati</taxon>
        <taxon>Spirochaetota</taxon>
        <taxon>Spirochaetia</taxon>
        <taxon>Leptospirales</taxon>
        <taxon>Leptospiraceae</taxon>
        <taxon>Leptonema</taxon>
    </lineage>
</organism>
<dbReference type="SUPFAM" id="SSF54928">
    <property type="entry name" value="RNA-binding domain, RBD"/>
    <property type="match status" value="1"/>
</dbReference>
<feature type="compositionally biased region" description="Basic and acidic residues" evidence="2">
    <location>
        <begin position="90"/>
        <end position="102"/>
    </location>
</feature>
<dbReference type="Gene3D" id="3.30.70.330">
    <property type="match status" value="1"/>
</dbReference>
<evidence type="ECO:0000313" key="5">
    <source>
        <dbReference type="Proteomes" id="UP000460298"/>
    </source>
</evidence>
<feature type="region of interest" description="Disordered" evidence="2">
    <location>
        <begin position="77"/>
        <end position="102"/>
    </location>
</feature>
<dbReference type="InterPro" id="IPR012677">
    <property type="entry name" value="Nucleotide-bd_a/b_plait_sf"/>
</dbReference>
<keyword evidence="1" id="KW-0694">RNA-binding</keyword>
<dbReference type="PROSITE" id="PS50102">
    <property type="entry name" value="RRM"/>
    <property type="match status" value="1"/>
</dbReference>
<name>A0A833LZW9_9LEPT</name>
<proteinExistence type="predicted"/>
<comment type="caution">
    <text evidence="4">The sequence shown here is derived from an EMBL/GenBank/DDBJ whole genome shotgun (WGS) entry which is preliminary data.</text>
</comment>
<dbReference type="InterPro" id="IPR035979">
    <property type="entry name" value="RBD_domain_sf"/>
</dbReference>
<sequence>MNIYVGNLPFRASSDELQNIFAAHGTVARVTIPVDRETGRSRGFAFVEMPNDAEASEAINSLNGFEFMGRMLKVNEARPVERNGGGGGRGDNRFRERRNQDY</sequence>
<accession>A0A833LZW9</accession>
<evidence type="ECO:0000256" key="1">
    <source>
        <dbReference type="ARBA" id="ARBA00022884"/>
    </source>
</evidence>
<gene>
    <name evidence="4" type="ORF">F9K24_04685</name>
</gene>
<dbReference type="GO" id="GO:0003729">
    <property type="term" value="F:mRNA binding"/>
    <property type="evidence" value="ECO:0007669"/>
    <property type="project" value="TreeGrafter"/>
</dbReference>
<dbReference type="Proteomes" id="UP000460298">
    <property type="component" value="Unassembled WGS sequence"/>
</dbReference>
<dbReference type="OrthoDB" id="9798855at2"/>
<evidence type="ECO:0000313" key="4">
    <source>
        <dbReference type="EMBL" id="KAB2934419.1"/>
    </source>
</evidence>
<evidence type="ECO:0000259" key="3">
    <source>
        <dbReference type="PROSITE" id="PS50102"/>
    </source>
</evidence>
<dbReference type="EMBL" id="WBUI01000003">
    <property type="protein sequence ID" value="KAB2934419.1"/>
    <property type="molecule type" value="Genomic_DNA"/>
</dbReference>
<dbReference type="PANTHER" id="PTHR48025:SF1">
    <property type="entry name" value="RRM DOMAIN-CONTAINING PROTEIN"/>
    <property type="match status" value="1"/>
</dbReference>
<reference evidence="4 5" key="1">
    <citation type="submission" date="2019-10" db="EMBL/GenBank/DDBJ databases">
        <title>Extracellular Electron Transfer in a Candidatus Methanoperedens spp. Enrichment Culture.</title>
        <authorList>
            <person name="Berger S."/>
            <person name="Rangel Shaw D."/>
            <person name="Berben T."/>
            <person name="In 'T Zandt M."/>
            <person name="Frank J."/>
            <person name="Reimann J."/>
            <person name="Jetten M.S.M."/>
            <person name="Welte C.U."/>
        </authorList>
    </citation>
    <scope>NUCLEOTIDE SEQUENCE [LARGE SCALE GENOMIC DNA]</scope>
    <source>
        <strain evidence="4">SB12</strain>
    </source>
</reference>
<feature type="domain" description="RRM" evidence="3">
    <location>
        <begin position="1"/>
        <end position="79"/>
    </location>
</feature>
<dbReference type="InterPro" id="IPR000504">
    <property type="entry name" value="RRM_dom"/>
</dbReference>
<dbReference type="AlphaFoldDB" id="A0A833LZW9"/>
<dbReference type="PANTHER" id="PTHR48025">
    <property type="entry name" value="OS02G0815200 PROTEIN"/>
    <property type="match status" value="1"/>
</dbReference>
<dbReference type="InterPro" id="IPR050502">
    <property type="entry name" value="Euk_RNA-bind_prot"/>
</dbReference>
<protein>
    <submittedName>
        <fullName evidence="4">RNA-binding protein</fullName>
    </submittedName>
</protein>
<dbReference type="SMART" id="SM00360">
    <property type="entry name" value="RRM"/>
    <property type="match status" value="1"/>
</dbReference>
<dbReference type="Pfam" id="PF00076">
    <property type="entry name" value="RRM_1"/>
    <property type="match status" value="1"/>
</dbReference>
<evidence type="ECO:0000256" key="2">
    <source>
        <dbReference type="SAM" id="MobiDB-lite"/>
    </source>
</evidence>
<dbReference type="RefSeq" id="WP_002772692.1">
    <property type="nucleotide sequence ID" value="NZ_JQDG01000019.1"/>
</dbReference>